<dbReference type="InterPro" id="IPR006224">
    <property type="entry name" value="PsdUridine_synth_RluA-like_CS"/>
</dbReference>
<feature type="domain" description="Pseudouridine synthase RsuA/RluA-like" evidence="1">
    <location>
        <begin position="95"/>
        <end position="242"/>
    </location>
</feature>
<name>A0A7W3II31_9GAMM</name>
<dbReference type="PROSITE" id="PS01129">
    <property type="entry name" value="PSI_RLU"/>
    <property type="match status" value="1"/>
</dbReference>
<keyword evidence="3" id="KW-1185">Reference proteome</keyword>
<dbReference type="RefSeq" id="WP_182339820.1">
    <property type="nucleotide sequence ID" value="NZ_JACGXS010000006.1"/>
</dbReference>
<dbReference type="Proteomes" id="UP000547058">
    <property type="component" value="Unassembled WGS sequence"/>
</dbReference>
<accession>A0A7W3II31</accession>
<dbReference type="GO" id="GO:0003723">
    <property type="term" value="F:RNA binding"/>
    <property type="evidence" value="ECO:0007669"/>
    <property type="project" value="InterPro"/>
</dbReference>
<dbReference type="Gene3D" id="3.30.2350.10">
    <property type="entry name" value="Pseudouridine synthase"/>
    <property type="match status" value="1"/>
</dbReference>
<dbReference type="GO" id="GO:0140098">
    <property type="term" value="F:catalytic activity, acting on RNA"/>
    <property type="evidence" value="ECO:0007669"/>
    <property type="project" value="UniProtKB-ARBA"/>
</dbReference>
<reference evidence="2 3" key="1">
    <citation type="submission" date="2020-08" db="EMBL/GenBank/DDBJ databases">
        <title>Stenotrophomonas tumulicola JCM 30961.</title>
        <authorList>
            <person name="Deng Y."/>
        </authorList>
    </citation>
    <scope>NUCLEOTIDE SEQUENCE [LARGE SCALE GENOMIC DNA]</scope>
    <source>
        <strain evidence="2 3">JCM 30961</strain>
    </source>
</reference>
<dbReference type="Pfam" id="PF00849">
    <property type="entry name" value="PseudoU_synth_2"/>
    <property type="match status" value="1"/>
</dbReference>
<protein>
    <submittedName>
        <fullName evidence="2">Pseudouridine synthase</fullName>
    </submittedName>
</protein>
<dbReference type="PANTHER" id="PTHR21600">
    <property type="entry name" value="MITOCHONDRIAL RNA PSEUDOURIDINE SYNTHASE"/>
    <property type="match status" value="1"/>
</dbReference>
<evidence type="ECO:0000259" key="1">
    <source>
        <dbReference type="Pfam" id="PF00849"/>
    </source>
</evidence>
<dbReference type="InterPro" id="IPR020103">
    <property type="entry name" value="PsdUridine_synth_cat_dom_sf"/>
</dbReference>
<dbReference type="PANTHER" id="PTHR21600:SF84">
    <property type="entry name" value="PSEUDOURIDINE SYNTHASE RSUA_RLUA-LIKE DOMAIN-CONTAINING PROTEIN"/>
    <property type="match status" value="1"/>
</dbReference>
<dbReference type="EMBL" id="JACGXS010000006">
    <property type="protein sequence ID" value="MBA8682688.1"/>
    <property type="molecule type" value="Genomic_DNA"/>
</dbReference>
<dbReference type="AlphaFoldDB" id="A0A7W3II31"/>
<comment type="caution">
    <text evidence="2">The sequence shown here is derived from an EMBL/GenBank/DDBJ whole genome shotgun (WGS) entry which is preliminary data.</text>
</comment>
<organism evidence="2 3">
    <name type="scientific">Stenotrophomonas tumulicola</name>
    <dbReference type="NCBI Taxonomy" id="1685415"/>
    <lineage>
        <taxon>Bacteria</taxon>
        <taxon>Pseudomonadati</taxon>
        <taxon>Pseudomonadota</taxon>
        <taxon>Gammaproteobacteria</taxon>
        <taxon>Lysobacterales</taxon>
        <taxon>Lysobacteraceae</taxon>
        <taxon>Stenotrophomonas</taxon>
    </lineage>
</organism>
<dbReference type="SUPFAM" id="SSF55120">
    <property type="entry name" value="Pseudouridine synthase"/>
    <property type="match status" value="1"/>
</dbReference>
<dbReference type="InterPro" id="IPR006145">
    <property type="entry name" value="PsdUridine_synth_RsuA/RluA"/>
</dbReference>
<evidence type="ECO:0000313" key="2">
    <source>
        <dbReference type="EMBL" id="MBA8682688.1"/>
    </source>
</evidence>
<dbReference type="GO" id="GO:0000455">
    <property type="term" value="P:enzyme-directed rRNA pseudouridine synthesis"/>
    <property type="evidence" value="ECO:0007669"/>
    <property type="project" value="TreeGrafter"/>
</dbReference>
<dbReference type="InterPro" id="IPR050188">
    <property type="entry name" value="RluA_PseudoU_synthase"/>
</dbReference>
<gene>
    <name evidence="2" type="ORF">H4O11_12850</name>
</gene>
<evidence type="ECO:0000313" key="3">
    <source>
        <dbReference type="Proteomes" id="UP000547058"/>
    </source>
</evidence>
<sequence>MHPSESIPPAVAPSRLQLPPGDWSCLLDGLCARFPGIAREQWLDRFSRGLVRDAQGRALAATQAWQVGLEIRYFREVADEPVIPFSERIVHHDAHLLVVDKPHFLPVAPAGRFVQQTLLARLVAATGNRQLVPLHRLDRLTAGLVMFSAQPGSRDAYQRLFRERRIEKVYEARAAALPALQFPLQRQSRLQPGEPFFRMAEVPGTANSETWIEVIDATGPAWQYRLRPVTGRKHQLRVHMAALGAPILGDDLYPGCRPTAADDYARPLQLLARGLAFTDPLTGEARQFSSTRLLAAGQGPGPFPAAEGT</sequence>
<dbReference type="GO" id="GO:0009982">
    <property type="term" value="F:pseudouridine synthase activity"/>
    <property type="evidence" value="ECO:0007669"/>
    <property type="project" value="InterPro"/>
</dbReference>
<proteinExistence type="predicted"/>